<protein>
    <recommendedName>
        <fullName evidence="4">PH (Pleckstrin Homology) domain-containing protein</fullName>
    </recommendedName>
</protein>
<keyword evidence="1" id="KW-0812">Transmembrane</keyword>
<evidence type="ECO:0000313" key="2">
    <source>
        <dbReference type="EMBL" id="WCT13315.1"/>
    </source>
</evidence>
<accession>A0ABY7TB60</accession>
<keyword evidence="1" id="KW-0472">Membrane</keyword>
<dbReference type="EMBL" id="CP117167">
    <property type="protein sequence ID" value="WCT13315.1"/>
    <property type="molecule type" value="Genomic_DNA"/>
</dbReference>
<dbReference type="RefSeq" id="WP_273631600.1">
    <property type="nucleotide sequence ID" value="NZ_CP117167.1"/>
</dbReference>
<feature type="transmembrane region" description="Helical" evidence="1">
    <location>
        <begin position="12"/>
        <end position="32"/>
    </location>
</feature>
<keyword evidence="3" id="KW-1185">Reference proteome</keyword>
<evidence type="ECO:0000256" key="1">
    <source>
        <dbReference type="SAM" id="Phobius"/>
    </source>
</evidence>
<evidence type="ECO:0000313" key="3">
    <source>
        <dbReference type="Proteomes" id="UP001216139"/>
    </source>
</evidence>
<feature type="transmembrane region" description="Helical" evidence="1">
    <location>
        <begin position="38"/>
        <end position="63"/>
    </location>
</feature>
<name>A0ABY7TB60_9SPHI</name>
<sequence length="155" mass="18115">MTLLSFQHSIKYIYLQLTPYAALTIAGGYLAYGLNFLWFMAYLILSAVLVWRMIALTSVQYYFAHDMLIVSRGIIFKKVECRALWLLKVMEVPHNRLLGFFHISPIQFRLERRPADRIAIVGVDNRTMVKIFQHLNEAIEINVAIWRNHFHTASV</sequence>
<keyword evidence="1" id="KW-1133">Transmembrane helix</keyword>
<gene>
    <name evidence="2" type="ORF">PQO05_05135</name>
</gene>
<reference evidence="2 3" key="1">
    <citation type="submission" date="2023-02" db="EMBL/GenBank/DDBJ databases">
        <title>Genome sequence of Mucilaginibacter jinjuensis strain KACC 16571.</title>
        <authorList>
            <person name="Kim S."/>
            <person name="Heo J."/>
            <person name="Kwon S.-W."/>
        </authorList>
    </citation>
    <scope>NUCLEOTIDE SEQUENCE [LARGE SCALE GENOMIC DNA]</scope>
    <source>
        <strain evidence="2 3">KACC 16571</strain>
    </source>
</reference>
<proteinExistence type="predicted"/>
<organism evidence="2 3">
    <name type="scientific">Mucilaginibacter jinjuensis</name>
    <dbReference type="NCBI Taxonomy" id="1176721"/>
    <lineage>
        <taxon>Bacteria</taxon>
        <taxon>Pseudomonadati</taxon>
        <taxon>Bacteroidota</taxon>
        <taxon>Sphingobacteriia</taxon>
        <taxon>Sphingobacteriales</taxon>
        <taxon>Sphingobacteriaceae</taxon>
        <taxon>Mucilaginibacter</taxon>
    </lineage>
</organism>
<evidence type="ECO:0008006" key="4">
    <source>
        <dbReference type="Google" id="ProtNLM"/>
    </source>
</evidence>
<dbReference type="Proteomes" id="UP001216139">
    <property type="component" value="Chromosome"/>
</dbReference>